<dbReference type="RefSeq" id="WP_373656418.1">
    <property type="nucleotide sequence ID" value="NZ_JBGUAW010000008.1"/>
</dbReference>
<feature type="region of interest" description="Disordered" evidence="8">
    <location>
        <begin position="1"/>
        <end position="20"/>
    </location>
</feature>
<dbReference type="Gene3D" id="3.40.50.150">
    <property type="entry name" value="Vaccinia Virus protein VP39"/>
    <property type="match status" value="1"/>
</dbReference>
<keyword evidence="5 7" id="KW-0808">Transferase</keyword>
<dbReference type="CDD" id="cd02440">
    <property type="entry name" value="AdoMet_MTases"/>
    <property type="match status" value="1"/>
</dbReference>
<dbReference type="GO" id="GO:0004719">
    <property type="term" value="F:protein-L-isoaspartate (D-aspartate) O-methyltransferase activity"/>
    <property type="evidence" value="ECO:0007669"/>
    <property type="project" value="UniProtKB-EC"/>
</dbReference>
<keyword evidence="6 7" id="KW-0949">S-adenosyl-L-methionine</keyword>
<dbReference type="HAMAP" id="MF_00090">
    <property type="entry name" value="PIMT"/>
    <property type="match status" value="1"/>
</dbReference>
<dbReference type="NCBIfam" id="NF001453">
    <property type="entry name" value="PRK00312.1"/>
    <property type="match status" value="1"/>
</dbReference>
<name>A0ABV4TYF7_9GAMM</name>
<evidence type="ECO:0000256" key="2">
    <source>
        <dbReference type="ARBA" id="ARBA00005369"/>
    </source>
</evidence>
<dbReference type="InterPro" id="IPR029063">
    <property type="entry name" value="SAM-dependent_MTases_sf"/>
</dbReference>
<evidence type="ECO:0000256" key="4">
    <source>
        <dbReference type="ARBA" id="ARBA00022603"/>
    </source>
</evidence>
<evidence type="ECO:0000256" key="8">
    <source>
        <dbReference type="SAM" id="MobiDB-lite"/>
    </source>
</evidence>
<dbReference type="Pfam" id="PF01135">
    <property type="entry name" value="PCMT"/>
    <property type="match status" value="1"/>
</dbReference>
<keyword evidence="10" id="KW-1185">Reference proteome</keyword>
<evidence type="ECO:0000256" key="5">
    <source>
        <dbReference type="ARBA" id="ARBA00022679"/>
    </source>
</evidence>
<comment type="catalytic activity">
    <reaction evidence="7">
        <text>[protein]-L-isoaspartate + S-adenosyl-L-methionine = [protein]-L-isoaspartate alpha-methyl ester + S-adenosyl-L-homocysteine</text>
        <dbReference type="Rhea" id="RHEA:12705"/>
        <dbReference type="Rhea" id="RHEA-COMP:12143"/>
        <dbReference type="Rhea" id="RHEA-COMP:12144"/>
        <dbReference type="ChEBI" id="CHEBI:57856"/>
        <dbReference type="ChEBI" id="CHEBI:59789"/>
        <dbReference type="ChEBI" id="CHEBI:90596"/>
        <dbReference type="ChEBI" id="CHEBI:90598"/>
        <dbReference type="EC" id="2.1.1.77"/>
    </reaction>
</comment>
<comment type="subcellular location">
    <subcellularLocation>
        <location evidence="1 7">Cytoplasm</location>
    </subcellularLocation>
</comment>
<protein>
    <recommendedName>
        <fullName evidence="7">Protein-L-isoaspartate O-methyltransferase</fullName>
        <ecNumber evidence="7">2.1.1.77</ecNumber>
    </recommendedName>
    <alternativeName>
        <fullName evidence="7">L-isoaspartyl protein carboxyl methyltransferase</fullName>
    </alternativeName>
    <alternativeName>
        <fullName evidence="7">Protein L-isoaspartyl methyltransferase</fullName>
    </alternativeName>
    <alternativeName>
        <fullName evidence="7">Protein-beta-aspartate methyltransferase</fullName>
        <shortName evidence="7">PIMT</shortName>
    </alternativeName>
</protein>
<dbReference type="EC" id="2.1.1.77" evidence="7"/>
<dbReference type="InterPro" id="IPR000682">
    <property type="entry name" value="PCMT"/>
</dbReference>
<comment type="caution">
    <text evidence="9">The sequence shown here is derived from an EMBL/GenBank/DDBJ whole genome shotgun (WGS) entry which is preliminary data.</text>
</comment>
<gene>
    <name evidence="7" type="primary">pcm</name>
    <name evidence="9" type="ORF">ACERLL_12450</name>
</gene>
<evidence type="ECO:0000313" key="10">
    <source>
        <dbReference type="Proteomes" id="UP001575181"/>
    </source>
</evidence>
<accession>A0ABV4TYF7</accession>
<dbReference type="EMBL" id="JBGUAW010000008">
    <property type="protein sequence ID" value="MFA9461634.1"/>
    <property type="molecule type" value="Genomic_DNA"/>
</dbReference>
<evidence type="ECO:0000313" key="9">
    <source>
        <dbReference type="EMBL" id="MFA9461634.1"/>
    </source>
</evidence>
<comment type="similarity">
    <text evidence="2 7">Belongs to the methyltransferase superfamily. L-isoaspartyl/D-aspartyl protein methyltransferase family.</text>
</comment>
<dbReference type="Proteomes" id="UP001575181">
    <property type="component" value="Unassembled WGS sequence"/>
</dbReference>
<keyword evidence="4 7" id="KW-0489">Methyltransferase</keyword>
<dbReference type="GO" id="GO:0032259">
    <property type="term" value="P:methylation"/>
    <property type="evidence" value="ECO:0007669"/>
    <property type="project" value="UniProtKB-KW"/>
</dbReference>
<organism evidence="9 10">
    <name type="scientific">Thiohalorhabdus methylotrophus</name>
    <dbReference type="NCBI Taxonomy" id="3242694"/>
    <lineage>
        <taxon>Bacteria</taxon>
        <taxon>Pseudomonadati</taxon>
        <taxon>Pseudomonadota</taxon>
        <taxon>Gammaproteobacteria</taxon>
        <taxon>Thiohalorhabdales</taxon>
        <taxon>Thiohalorhabdaceae</taxon>
        <taxon>Thiohalorhabdus</taxon>
    </lineage>
</organism>
<dbReference type="NCBIfam" id="TIGR00080">
    <property type="entry name" value="pimt"/>
    <property type="match status" value="1"/>
</dbReference>
<evidence type="ECO:0000256" key="7">
    <source>
        <dbReference type="HAMAP-Rule" id="MF_00090"/>
    </source>
</evidence>
<dbReference type="PANTHER" id="PTHR11579">
    <property type="entry name" value="PROTEIN-L-ISOASPARTATE O-METHYLTRANSFERASE"/>
    <property type="match status" value="1"/>
</dbReference>
<keyword evidence="3 7" id="KW-0963">Cytoplasm</keyword>
<reference evidence="9 10" key="1">
    <citation type="submission" date="2024-08" db="EMBL/GenBank/DDBJ databases">
        <title>Whole-genome sequencing of halo(alkali)philic microorganisms from hypersaline lakes.</title>
        <authorList>
            <person name="Sorokin D.Y."/>
            <person name="Merkel A.Y."/>
            <person name="Messina E."/>
            <person name="Yakimov M."/>
        </authorList>
    </citation>
    <scope>NUCLEOTIDE SEQUENCE [LARGE SCALE GENOMIC DNA]</scope>
    <source>
        <strain evidence="9 10">Cl-TMA</strain>
    </source>
</reference>
<evidence type="ECO:0000256" key="1">
    <source>
        <dbReference type="ARBA" id="ARBA00004496"/>
    </source>
</evidence>
<dbReference type="SUPFAM" id="SSF53335">
    <property type="entry name" value="S-adenosyl-L-methionine-dependent methyltransferases"/>
    <property type="match status" value="1"/>
</dbReference>
<feature type="active site" evidence="7">
    <location>
        <position position="72"/>
    </location>
</feature>
<evidence type="ECO:0000256" key="3">
    <source>
        <dbReference type="ARBA" id="ARBA00022490"/>
    </source>
</evidence>
<proteinExistence type="inferred from homology"/>
<dbReference type="PANTHER" id="PTHR11579:SF0">
    <property type="entry name" value="PROTEIN-L-ISOASPARTATE(D-ASPARTATE) O-METHYLTRANSFERASE"/>
    <property type="match status" value="1"/>
</dbReference>
<sequence>MAPRRPHDSGTGMTSARTRERMVDGLRARGIGSEAALSAMQRVPRHLFVDEALATRAYEDTALPIGWGQTLSQPWEVARMTEAVLEVAPERVLEVGAGSGYQSAVLAELVDGVWAVELLPQLARRGKQNLRTLGYGNVRFRDGDGRTAWRESAPFDAGLMAASAEGPPEEILDQIRVGGCLVGPVGTGEDQRLIRWLRNPDGFQAEDLGPCCFVPLRHQAGTPSSSK</sequence>
<evidence type="ECO:0000256" key="6">
    <source>
        <dbReference type="ARBA" id="ARBA00022691"/>
    </source>
</evidence>
<comment type="function">
    <text evidence="7">Catalyzes the methyl esterification of L-isoaspartyl residues in peptides and proteins that result from spontaneous decomposition of normal L-aspartyl and L-asparaginyl residues. It plays a role in the repair and/or degradation of damaged proteins.</text>
</comment>